<keyword evidence="3" id="KW-0067">ATP-binding</keyword>
<name>A0A9D4W328_PEA</name>
<dbReference type="PANTHER" id="PTHR19375">
    <property type="entry name" value="HEAT SHOCK PROTEIN 70KDA"/>
    <property type="match status" value="1"/>
</dbReference>
<gene>
    <name evidence="4" type="ORF">KIW84_060461</name>
</gene>
<dbReference type="Proteomes" id="UP001058974">
    <property type="component" value="Chromosome 6"/>
</dbReference>
<dbReference type="SUPFAM" id="SSF53067">
    <property type="entry name" value="Actin-like ATPase domain"/>
    <property type="match status" value="1"/>
</dbReference>
<evidence type="ECO:0000256" key="3">
    <source>
        <dbReference type="ARBA" id="ARBA00022840"/>
    </source>
</evidence>
<keyword evidence="2" id="KW-0547">Nucleotide-binding</keyword>
<comment type="caution">
    <text evidence="4">The sequence shown here is derived from an EMBL/GenBank/DDBJ whole genome shotgun (WGS) entry which is preliminary data.</text>
</comment>
<reference evidence="4 5" key="1">
    <citation type="journal article" date="2022" name="Nat. Genet.">
        <title>Improved pea reference genome and pan-genome highlight genomic features and evolutionary characteristics.</title>
        <authorList>
            <person name="Yang T."/>
            <person name="Liu R."/>
            <person name="Luo Y."/>
            <person name="Hu S."/>
            <person name="Wang D."/>
            <person name="Wang C."/>
            <person name="Pandey M.K."/>
            <person name="Ge S."/>
            <person name="Xu Q."/>
            <person name="Li N."/>
            <person name="Li G."/>
            <person name="Huang Y."/>
            <person name="Saxena R.K."/>
            <person name="Ji Y."/>
            <person name="Li M."/>
            <person name="Yan X."/>
            <person name="He Y."/>
            <person name="Liu Y."/>
            <person name="Wang X."/>
            <person name="Xiang C."/>
            <person name="Varshney R.K."/>
            <person name="Ding H."/>
            <person name="Gao S."/>
            <person name="Zong X."/>
        </authorList>
    </citation>
    <scope>NUCLEOTIDE SEQUENCE [LARGE SCALE GENOMIC DNA]</scope>
    <source>
        <strain evidence="4 5">cv. Zhongwan 6</strain>
    </source>
</reference>
<dbReference type="FunFam" id="3.30.420.40:FF:000545">
    <property type="entry name" value="Endoplasmic reticulum chaperone BiP"/>
    <property type="match status" value="1"/>
</dbReference>
<comment type="similarity">
    <text evidence="1">Belongs to the heat shock protein 70 family.</text>
</comment>
<dbReference type="InterPro" id="IPR013126">
    <property type="entry name" value="Hsp_70_fam"/>
</dbReference>
<accession>A0A9D4W328</accession>
<organism evidence="4 5">
    <name type="scientific">Pisum sativum</name>
    <name type="common">Garden pea</name>
    <name type="synonym">Lathyrus oleraceus</name>
    <dbReference type="NCBI Taxonomy" id="3888"/>
    <lineage>
        <taxon>Eukaryota</taxon>
        <taxon>Viridiplantae</taxon>
        <taxon>Streptophyta</taxon>
        <taxon>Embryophyta</taxon>
        <taxon>Tracheophyta</taxon>
        <taxon>Spermatophyta</taxon>
        <taxon>Magnoliopsida</taxon>
        <taxon>eudicotyledons</taxon>
        <taxon>Gunneridae</taxon>
        <taxon>Pentapetalae</taxon>
        <taxon>rosids</taxon>
        <taxon>fabids</taxon>
        <taxon>Fabales</taxon>
        <taxon>Fabaceae</taxon>
        <taxon>Papilionoideae</taxon>
        <taxon>50 kb inversion clade</taxon>
        <taxon>NPAAA clade</taxon>
        <taxon>Hologalegina</taxon>
        <taxon>IRL clade</taxon>
        <taxon>Fabeae</taxon>
        <taxon>Lathyrus</taxon>
    </lineage>
</organism>
<protein>
    <submittedName>
        <fullName evidence="4">Uncharacterized protein</fullName>
    </submittedName>
</protein>
<dbReference type="Gene3D" id="3.30.420.40">
    <property type="match status" value="1"/>
</dbReference>
<proteinExistence type="inferred from homology"/>
<dbReference type="GO" id="GO:0140662">
    <property type="term" value="F:ATP-dependent protein folding chaperone"/>
    <property type="evidence" value="ECO:0007669"/>
    <property type="project" value="InterPro"/>
</dbReference>
<evidence type="ECO:0000313" key="5">
    <source>
        <dbReference type="Proteomes" id="UP001058974"/>
    </source>
</evidence>
<dbReference type="AlphaFoldDB" id="A0A9D4W328"/>
<dbReference type="EMBL" id="JAMSHJ010000006">
    <property type="protein sequence ID" value="KAI5393346.1"/>
    <property type="molecule type" value="Genomic_DNA"/>
</dbReference>
<sequence>MDSLKVTIDPEANAVSVYNNDDGVPVEIHQGEKIYVLELIFGHLLTSSNHDDNVKKTIGGRNAYLGSAIKNDVVTVPAYFVDSQRQATKDVGVIAGLNVMRIINESTVTAIAYGLDKKATSVGEKNVLNFLPWWWYF</sequence>
<evidence type="ECO:0000256" key="1">
    <source>
        <dbReference type="ARBA" id="ARBA00007381"/>
    </source>
</evidence>
<evidence type="ECO:0000313" key="4">
    <source>
        <dbReference type="EMBL" id="KAI5393346.1"/>
    </source>
</evidence>
<dbReference type="InterPro" id="IPR036890">
    <property type="entry name" value="HATPase_C_sf"/>
</dbReference>
<keyword evidence="5" id="KW-1185">Reference proteome</keyword>
<dbReference type="Gramene" id="Psat06G0046100-T1">
    <property type="protein sequence ID" value="KAI5393346.1"/>
    <property type="gene ID" value="KIW84_060461"/>
</dbReference>
<dbReference type="Pfam" id="PF00012">
    <property type="entry name" value="HSP70"/>
    <property type="match status" value="1"/>
</dbReference>
<evidence type="ECO:0000256" key="2">
    <source>
        <dbReference type="ARBA" id="ARBA00022741"/>
    </source>
</evidence>
<dbReference type="InterPro" id="IPR043129">
    <property type="entry name" value="ATPase_NBD"/>
</dbReference>
<dbReference type="SUPFAM" id="SSF55874">
    <property type="entry name" value="ATPase domain of HSP90 chaperone/DNA topoisomerase II/histidine kinase"/>
    <property type="match status" value="1"/>
</dbReference>
<dbReference type="GO" id="GO:0005524">
    <property type="term" value="F:ATP binding"/>
    <property type="evidence" value="ECO:0007669"/>
    <property type="project" value="UniProtKB-KW"/>
</dbReference>